<dbReference type="InterPro" id="IPR011333">
    <property type="entry name" value="SKP1/BTB/POZ_sf"/>
</dbReference>
<evidence type="ECO:0000313" key="2">
    <source>
        <dbReference type="EMBL" id="KAK4502571.1"/>
    </source>
</evidence>
<dbReference type="EMBL" id="JAXOVC010000004">
    <property type="protein sequence ID" value="KAK4502571.1"/>
    <property type="molecule type" value="Genomic_DNA"/>
</dbReference>
<keyword evidence="3" id="KW-1185">Reference proteome</keyword>
<feature type="compositionally biased region" description="Acidic residues" evidence="1">
    <location>
        <begin position="154"/>
        <end position="168"/>
    </location>
</feature>
<dbReference type="PANTHER" id="PTHR47843:SF5">
    <property type="entry name" value="BTB_POZ DOMAIN PROTEIN"/>
    <property type="match status" value="1"/>
</dbReference>
<organism evidence="2 3">
    <name type="scientific">Zasmidium cellare</name>
    <name type="common">Wine cellar mold</name>
    <name type="synonym">Racodium cellare</name>
    <dbReference type="NCBI Taxonomy" id="395010"/>
    <lineage>
        <taxon>Eukaryota</taxon>
        <taxon>Fungi</taxon>
        <taxon>Dikarya</taxon>
        <taxon>Ascomycota</taxon>
        <taxon>Pezizomycotina</taxon>
        <taxon>Dothideomycetes</taxon>
        <taxon>Dothideomycetidae</taxon>
        <taxon>Mycosphaerellales</taxon>
        <taxon>Mycosphaerellaceae</taxon>
        <taxon>Zasmidium</taxon>
    </lineage>
</organism>
<proteinExistence type="predicted"/>
<sequence length="272" mass="30543">MALSPINHHEPSAQNELMTALSAGFFDGACSHQFRESQTGVIDLSEDDEEAVEQMIHYFYHLDYLNEQPEQTPSAMFRHRAYSDARKKAPKKLDLTQIQDPLLAQAGFYNTPEDPITPPGSSHGEGASSFDFADKAPRSPPKARSGTPPLEADLGSDEEYEEDYESTESESHLLLHTQVYALAEKYDIPSLKQLAKRKFEMAVACYYDAPELADAIEFVYTSTIDSDRGLRDVILQLFRSHPQLANTQDIFAVIKETPTLALDLWKVERGLL</sequence>
<evidence type="ECO:0000313" key="3">
    <source>
        <dbReference type="Proteomes" id="UP001305779"/>
    </source>
</evidence>
<accession>A0ABR0EMR9</accession>
<evidence type="ECO:0000256" key="1">
    <source>
        <dbReference type="SAM" id="MobiDB-lite"/>
    </source>
</evidence>
<dbReference type="CDD" id="cd18186">
    <property type="entry name" value="BTB_POZ_ZBTB_KLHL-like"/>
    <property type="match status" value="1"/>
</dbReference>
<comment type="caution">
    <text evidence="2">The sequence shown here is derived from an EMBL/GenBank/DDBJ whole genome shotgun (WGS) entry which is preliminary data.</text>
</comment>
<gene>
    <name evidence="2" type="ORF">PRZ48_005997</name>
</gene>
<name>A0ABR0EMR9_ZASCE</name>
<reference evidence="2 3" key="1">
    <citation type="journal article" date="2023" name="G3 (Bethesda)">
        <title>A chromosome-level genome assembly of Zasmidium syzygii isolated from banana leaves.</title>
        <authorList>
            <person name="van Westerhoven A.C."/>
            <person name="Mehrabi R."/>
            <person name="Talebi R."/>
            <person name="Steentjes M.B.F."/>
            <person name="Corcolon B."/>
            <person name="Chong P.A."/>
            <person name="Kema G.H.J."/>
            <person name="Seidl M.F."/>
        </authorList>
    </citation>
    <scope>NUCLEOTIDE SEQUENCE [LARGE SCALE GENOMIC DNA]</scope>
    <source>
        <strain evidence="2 3">P124</strain>
    </source>
</reference>
<dbReference type="Proteomes" id="UP001305779">
    <property type="component" value="Unassembled WGS sequence"/>
</dbReference>
<evidence type="ECO:0008006" key="4">
    <source>
        <dbReference type="Google" id="ProtNLM"/>
    </source>
</evidence>
<dbReference type="PANTHER" id="PTHR47843">
    <property type="entry name" value="BTB DOMAIN-CONTAINING PROTEIN-RELATED"/>
    <property type="match status" value="1"/>
</dbReference>
<feature type="region of interest" description="Disordered" evidence="1">
    <location>
        <begin position="108"/>
        <end position="169"/>
    </location>
</feature>
<dbReference type="Gene3D" id="3.30.710.10">
    <property type="entry name" value="Potassium Channel Kv1.1, Chain A"/>
    <property type="match status" value="1"/>
</dbReference>
<protein>
    <recommendedName>
        <fullName evidence="4">BTB domain-containing protein</fullName>
    </recommendedName>
</protein>